<feature type="binding site" evidence="5">
    <location>
        <position position="87"/>
    </location>
    <ligand>
        <name>Zn(2+)</name>
        <dbReference type="ChEBI" id="CHEBI:29105"/>
    </ligand>
</feature>
<feature type="domain" description="CBS" evidence="8">
    <location>
        <begin position="214"/>
        <end position="276"/>
    </location>
</feature>
<dbReference type="GO" id="GO:0097367">
    <property type="term" value="F:carbohydrate derivative binding"/>
    <property type="evidence" value="ECO:0007669"/>
    <property type="project" value="InterPro"/>
</dbReference>
<gene>
    <name evidence="10" type="ordered locus">Plabr_1376</name>
</gene>
<dbReference type="InterPro" id="IPR000644">
    <property type="entry name" value="CBS_dom"/>
</dbReference>
<dbReference type="CDD" id="cd05014">
    <property type="entry name" value="SIS_Kpsf"/>
    <property type="match status" value="1"/>
</dbReference>
<dbReference type="InterPro" id="IPR046342">
    <property type="entry name" value="CBS_dom_sf"/>
</dbReference>
<name>F0SPM9_RUBBR</name>
<feature type="site" description="Catalytically relevant" evidence="6">
    <location>
        <position position="198"/>
    </location>
</feature>
<dbReference type="PANTHER" id="PTHR42745">
    <property type="match status" value="1"/>
</dbReference>
<evidence type="ECO:0000313" key="10">
    <source>
        <dbReference type="EMBL" id="ADY58988.1"/>
    </source>
</evidence>
<proteinExistence type="inferred from homology"/>
<dbReference type="InterPro" id="IPR035474">
    <property type="entry name" value="SIS_Kpsf"/>
</dbReference>
<dbReference type="Pfam" id="PF01380">
    <property type="entry name" value="SIS"/>
    <property type="match status" value="1"/>
</dbReference>
<evidence type="ECO:0000256" key="4">
    <source>
        <dbReference type="PIRNR" id="PIRNR004692"/>
    </source>
</evidence>
<organism evidence="10 11">
    <name type="scientific">Rubinisphaera brasiliensis (strain ATCC 49424 / DSM 5305 / JCM 21570 / IAM 15109 / NBRC 103401 / IFAM 1448)</name>
    <name type="common">Planctomyces brasiliensis</name>
    <dbReference type="NCBI Taxonomy" id="756272"/>
    <lineage>
        <taxon>Bacteria</taxon>
        <taxon>Pseudomonadati</taxon>
        <taxon>Planctomycetota</taxon>
        <taxon>Planctomycetia</taxon>
        <taxon>Planctomycetales</taxon>
        <taxon>Planctomycetaceae</taxon>
        <taxon>Rubinisphaera</taxon>
    </lineage>
</organism>
<dbReference type="HOGENOM" id="CLU_040681_13_1_0"/>
<dbReference type="InterPro" id="IPR046348">
    <property type="entry name" value="SIS_dom_sf"/>
</dbReference>
<evidence type="ECO:0000256" key="7">
    <source>
        <dbReference type="PROSITE-ProRule" id="PRU00703"/>
    </source>
</evidence>
<dbReference type="eggNOG" id="COG0794">
    <property type="taxonomic scope" value="Bacteria"/>
</dbReference>
<dbReference type="SMART" id="SM00116">
    <property type="entry name" value="CBS"/>
    <property type="match status" value="2"/>
</dbReference>
<dbReference type="EMBL" id="CP002546">
    <property type="protein sequence ID" value="ADY58988.1"/>
    <property type="molecule type" value="Genomic_DNA"/>
</dbReference>
<dbReference type="PROSITE" id="PS51464">
    <property type="entry name" value="SIS"/>
    <property type="match status" value="1"/>
</dbReference>
<keyword evidence="10" id="KW-0413">Isomerase</keyword>
<dbReference type="GO" id="GO:0019146">
    <property type="term" value="F:arabinose-5-phosphate isomerase activity"/>
    <property type="evidence" value="ECO:0007669"/>
    <property type="project" value="UniProtKB-EC"/>
</dbReference>
<dbReference type="GO" id="GO:0005975">
    <property type="term" value="P:carbohydrate metabolic process"/>
    <property type="evidence" value="ECO:0007669"/>
    <property type="project" value="InterPro"/>
</dbReference>
<evidence type="ECO:0000313" key="11">
    <source>
        <dbReference type="Proteomes" id="UP000006860"/>
    </source>
</evidence>
<dbReference type="PIRSF" id="PIRSF004692">
    <property type="entry name" value="KdsD_KpsF"/>
    <property type="match status" value="1"/>
</dbReference>
<dbReference type="Proteomes" id="UP000006860">
    <property type="component" value="Chromosome"/>
</dbReference>
<sequence length="346" mass="36978">MTAATAGNIIPYSHVDQLREAKRIIEHEATALRNLALELDARFCAAVDQIAACTGSVVVTGIGKAGLIGQKIAATLSSTGTRSHFLHPAEAVHGDLGCLRPDDLVLILSNSGETEEVCRLLPVLQRLQIPIISFTATGHSTLAQASKVVIPLGRMREAGLHGLPPSTTTTAMLAIGDALALVLARLRGFSPQDFAVYHPAGSLGRKLTPVTDVMRTGDSLRVAHEHETVRAVFGQALNPARRVGAVMILDDHDKLSGLFTDSDLARILASHQEQKLDRPIREVMTQRPITIRPDAVLSEVVDLLAERKLSELPVVDESGAPVGMIDITDIIALMPQSLQLNATAAR</sequence>
<dbReference type="FunFam" id="3.40.50.10490:FF:000011">
    <property type="entry name" value="Arabinose 5-phosphate isomerase"/>
    <property type="match status" value="1"/>
</dbReference>
<evidence type="ECO:0000259" key="8">
    <source>
        <dbReference type="PROSITE" id="PS51371"/>
    </source>
</evidence>
<dbReference type="GO" id="GO:1901135">
    <property type="term" value="P:carbohydrate derivative metabolic process"/>
    <property type="evidence" value="ECO:0007669"/>
    <property type="project" value="InterPro"/>
</dbReference>
<dbReference type="NCBIfam" id="TIGR00393">
    <property type="entry name" value="kpsF"/>
    <property type="match status" value="1"/>
</dbReference>
<dbReference type="STRING" id="756272.Plabr_1376"/>
<evidence type="ECO:0000256" key="2">
    <source>
        <dbReference type="ARBA" id="ARBA00022737"/>
    </source>
</evidence>
<evidence type="ECO:0000256" key="3">
    <source>
        <dbReference type="ARBA" id="ARBA00023122"/>
    </source>
</evidence>
<dbReference type="GO" id="GO:0046872">
    <property type="term" value="F:metal ion binding"/>
    <property type="evidence" value="ECO:0007669"/>
    <property type="project" value="UniProtKB-KW"/>
</dbReference>
<reference evidence="11" key="1">
    <citation type="submission" date="2011-02" db="EMBL/GenBank/DDBJ databases">
        <title>The complete genome of Planctomyces brasiliensis DSM 5305.</title>
        <authorList>
            <person name="Lucas S."/>
            <person name="Copeland A."/>
            <person name="Lapidus A."/>
            <person name="Bruce D."/>
            <person name="Goodwin L."/>
            <person name="Pitluck S."/>
            <person name="Kyrpides N."/>
            <person name="Mavromatis K."/>
            <person name="Pagani I."/>
            <person name="Ivanova N."/>
            <person name="Ovchinnikova G."/>
            <person name="Lu M."/>
            <person name="Detter J.C."/>
            <person name="Han C."/>
            <person name="Land M."/>
            <person name="Hauser L."/>
            <person name="Markowitz V."/>
            <person name="Cheng J.-F."/>
            <person name="Hugenholtz P."/>
            <person name="Woyke T."/>
            <person name="Wu D."/>
            <person name="Tindall B."/>
            <person name="Pomrenke H.G."/>
            <person name="Brambilla E."/>
            <person name="Klenk H.-P."/>
            <person name="Eisen J.A."/>
        </authorList>
    </citation>
    <scope>NUCLEOTIDE SEQUENCE [LARGE SCALE GENOMIC DNA]</scope>
    <source>
        <strain evidence="11">ATCC 49424 / DSM 5305 / JCM 21570 / NBRC 103401 / IFAM 1448</strain>
    </source>
</reference>
<keyword evidence="2" id="KW-0677">Repeat</keyword>
<dbReference type="eggNOG" id="COG0517">
    <property type="taxonomic scope" value="Bacteria"/>
</dbReference>
<evidence type="ECO:0000256" key="5">
    <source>
        <dbReference type="PIRSR" id="PIRSR004692-2"/>
    </source>
</evidence>
<evidence type="ECO:0000256" key="6">
    <source>
        <dbReference type="PIRSR" id="PIRSR004692-3"/>
    </source>
</evidence>
<keyword evidence="11" id="KW-1185">Reference proteome</keyword>
<dbReference type="OrthoDB" id="9762536at2"/>
<feature type="site" description="Catalytically relevant" evidence="6">
    <location>
        <position position="116"/>
    </location>
</feature>
<accession>F0SPM9</accession>
<protein>
    <submittedName>
        <fullName evidence="10">KpsF/GutQ family protein</fullName>
        <ecNumber evidence="10">5.3.1.13</ecNumber>
    </submittedName>
</protein>
<dbReference type="InterPro" id="IPR001347">
    <property type="entry name" value="SIS_dom"/>
</dbReference>
<dbReference type="InterPro" id="IPR050986">
    <property type="entry name" value="GutQ/KpsF_isomerases"/>
</dbReference>
<keyword evidence="3 7" id="KW-0129">CBS domain</keyword>
<evidence type="ECO:0000259" key="9">
    <source>
        <dbReference type="PROSITE" id="PS51464"/>
    </source>
</evidence>
<keyword evidence="5" id="KW-0479">Metal-binding</keyword>
<feature type="domain" description="SIS" evidence="9">
    <location>
        <begin position="46"/>
        <end position="189"/>
    </location>
</feature>
<dbReference type="InterPro" id="IPR004800">
    <property type="entry name" value="KdsD/KpsF-type"/>
</dbReference>
<feature type="domain" description="CBS" evidence="8">
    <location>
        <begin position="284"/>
        <end position="340"/>
    </location>
</feature>
<dbReference type="EC" id="5.3.1.13" evidence="10"/>
<dbReference type="KEGG" id="pbs:Plabr_1376"/>
<dbReference type="PROSITE" id="PS51371">
    <property type="entry name" value="CBS"/>
    <property type="match status" value="2"/>
</dbReference>
<keyword evidence="5" id="KW-0862">Zinc</keyword>
<dbReference type="Gene3D" id="3.40.50.10490">
    <property type="entry name" value="Glucose-6-phosphate isomerase like protein, domain 1"/>
    <property type="match status" value="1"/>
</dbReference>
<dbReference type="RefSeq" id="WP_013627718.1">
    <property type="nucleotide sequence ID" value="NC_015174.1"/>
</dbReference>
<dbReference type="Gene3D" id="3.10.580.10">
    <property type="entry name" value="CBS-domain"/>
    <property type="match status" value="1"/>
</dbReference>
<dbReference type="Pfam" id="PF00571">
    <property type="entry name" value="CBS"/>
    <property type="match status" value="2"/>
</dbReference>
<dbReference type="AlphaFoldDB" id="F0SPM9"/>
<evidence type="ECO:0000256" key="1">
    <source>
        <dbReference type="ARBA" id="ARBA00008165"/>
    </source>
</evidence>
<dbReference type="SUPFAM" id="SSF53697">
    <property type="entry name" value="SIS domain"/>
    <property type="match status" value="1"/>
</dbReference>
<comment type="similarity">
    <text evidence="1 4">Belongs to the SIS family. GutQ/KpsF subfamily.</text>
</comment>
<dbReference type="PANTHER" id="PTHR42745:SF1">
    <property type="entry name" value="ARABINOSE 5-PHOSPHATE ISOMERASE KDSD"/>
    <property type="match status" value="1"/>
</dbReference>
<feature type="site" description="Catalytically relevant" evidence="6">
    <location>
        <position position="64"/>
    </location>
</feature>
<feature type="site" description="Catalytically relevant" evidence="6">
    <location>
        <position position="157"/>
    </location>
</feature>